<feature type="signal peptide" evidence="6">
    <location>
        <begin position="1"/>
        <end position="34"/>
    </location>
</feature>
<protein>
    <recommendedName>
        <fullName evidence="7">Bulb-type lectin domain-containing protein</fullName>
    </recommendedName>
</protein>
<dbReference type="PROSITE" id="PS00587">
    <property type="entry name" value="GLYCOSYL_HYDROL_F17"/>
    <property type="match status" value="1"/>
</dbReference>
<evidence type="ECO:0000256" key="5">
    <source>
        <dbReference type="RuleBase" id="RU004336"/>
    </source>
</evidence>
<dbReference type="InterPro" id="IPR044965">
    <property type="entry name" value="Glyco_hydro_17_plant"/>
</dbReference>
<name>A0A2R6X1T9_MARPO</name>
<evidence type="ECO:0000313" key="8">
    <source>
        <dbReference type="EMBL" id="PTQ40041.1"/>
    </source>
</evidence>
<dbReference type="InterPro" id="IPR000490">
    <property type="entry name" value="Glyco_hydro_17"/>
</dbReference>
<evidence type="ECO:0000256" key="2">
    <source>
        <dbReference type="ARBA" id="ARBA00022801"/>
    </source>
</evidence>
<keyword evidence="9" id="KW-1185">Reference proteome</keyword>
<accession>A0A2R6X1T9</accession>
<dbReference type="SUPFAM" id="SSF51110">
    <property type="entry name" value="alpha-D-mannose-specific plant lectins"/>
    <property type="match status" value="1"/>
</dbReference>
<dbReference type="GO" id="GO:0005975">
    <property type="term" value="P:carbohydrate metabolic process"/>
    <property type="evidence" value="ECO:0007669"/>
    <property type="project" value="InterPro"/>
</dbReference>
<dbReference type="PROSITE" id="PS50927">
    <property type="entry name" value="BULB_LECTIN"/>
    <property type="match status" value="1"/>
</dbReference>
<dbReference type="SMART" id="SM00108">
    <property type="entry name" value="B_lectin"/>
    <property type="match status" value="1"/>
</dbReference>
<dbReference type="OrthoDB" id="941679at2759"/>
<evidence type="ECO:0000256" key="3">
    <source>
        <dbReference type="ARBA" id="ARBA00023295"/>
    </source>
</evidence>
<evidence type="ECO:0000256" key="1">
    <source>
        <dbReference type="ARBA" id="ARBA00008773"/>
    </source>
</evidence>
<keyword evidence="6" id="KW-0732">Signal</keyword>
<dbReference type="Gramene" id="Mp2g14550.1">
    <property type="protein sequence ID" value="Mp2g14550.1.cds"/>
    <property type="gene ID" value="Mp2g14550"/>
</dbReference>
<dbReference type="Proteomes" id="UP000244005">
    <property type="component" value="Unassembled WGS sequence"/>
</dbReference>
<keyword evidence="2 5" id="KW-0378">Hydrolase</keyword>
<reference evidence="9" key="1">
    <citation type="journal article" date="2017" name="Cell">
        <title>Insights into land plant evolution garnered from the Marchantia polymorpha genome.</title>
        <authorList>
            <person name="Bowman J.L."/>
            <person name="Kohchi T."/>
            <person name="Yamato K.T."/>
            <person name="Jenkins J."/>
            <person name="Shu S."/>
            <person name="Ishizaki K."/>
            <person name="Yamaoka S."/>
            <person name="Nishihama R."/>
            <person name="Nakamura Y."/>
            <person name="Berger F."/>
            <person name="Adam C."/>
            <person name="Aki S.S."/>
            <person name="Althoff F."/>
            <person name="Araki T."/>
            <person name="Arteaga-Vazquez M.A."/>
            <person name="Balasubrmanian S."/>
            <person name="Barry K."/>
            <person name="Bauer D."/>
            <person name="Boehm C.R."/>
            <person name="Briginshaw L."/>
            <person name="Caballero-Perez J."/>
            <person name="Catarino B."/>
            <person name="Chen F."/>
            <person name="Chiyoda S."/>
            <person name="Chovatia M."/>
            <person name="Davies K.M."/>
            <person name="Delmans M."/>
            <person name="Demura T."/>
            <person name="Dierschke T."/>
            <person name="Dolan L."/>
            <person name="Dorantes-Acosta A.E."/>
            <person name="Eklund D.M."/>
            <person name="Florent S.N."/>
            <person name="Flores-Sandoval E."/>
            <person name="Fujiyama A."/>
            <person name="Fukuzawa H."/>
            <person name="Galik B."/>
            <person name="Grimanelli D."/>
            <person name="Grimwood J."/>
            <person name="Grossniklaus U."/>
            <person name="Hamada T."/>
            <person name="Haseloff J."/>
            <person name="Hetherington A.J."/>
            <person name="Higo A."/>
            <person name="Hirakawa Y."/>
            <person name="Hundley H.N."/>
            <person name="Ikeda Y."/>
            <person name="Inoue K."/>
            <person name="Inoue S.I."/>
            <person name="Ishida S."/>
            <person name="Jia Q."/>
            <person name="Kakita M."/>
            <person name="Kanazawa T."/>
            <person name="Kawai Y."/>
            <person name="Kawashima T."/>
            <person name="Kennedy M."/>
            <person name="Kinose K."/>
            <person name="Kinoshita T."/>
            <person name="Kohara Y."/>
            <person name="Koide E."/>
            <person name="Komatsu K."/>
            <person name="Kopischke S."/>
            <person name="Kubo M."/>
            <person name="Kyozuka J."/>
            <person name="Lagercrantz U."/>
            <person name="Lin S.S."/>
            <person name="Lindquist E."/>
            <person name="Lipzen A.M."/>
            <person name="Lu C.W."/>
            <person name="De Luna E."/>
            <person name="Martienssen R.A."/>
            <person name="Minamino N."/>
            <person name="Mizutani M."/>
            <person name="Mizutani M."/>
            <person name="Mochizuki N."/>
            <person name="Monte I."/>
            <person name="Mosher R."/>
            <person name="Nagasaki H."/>
            <person name="Nakagami H."/>
            <person name="Naramoto S."/>
            <person name="Nishitani K."/>
            <person name="Ohtani M."/>
            <person name="Okamoto T."/>
            <person name="Okumura M."/>
            <person name="Phillips J."/>
            <person name="Pollak B."/>
            <person name="Reinders A."/>
            <person name="Rovekamp M."/>
            <person name="Sano R."/>
            <person name="Sawa S."/>
            <person name="Schmid M.W."/>
            <person name="Shirakawa M."/>
            <person name="Solano R."/>
            <person name="Spunde A."/>
            <person name="Suetsugu N."/>
            <person name="Sugano S."/>
            <person name="Sugiyama A."/>
            <person name="Sun R."/>
            <person name="Suzuki Y."/>
            <person name="Takenaka M."/>
            <person name="Takezawa D."/>
            <person name="Tomogane H."/>
            <person name="Tsuzuki M."/>
            <person name="Ueda T."/>
            <person name="Umeda M."/>
            <person name="Ward J.M."/>
            <person name="Watanabe Y."/>
            <person name="Yazaki K."/>
            <person name="Yokoyama R."/>
            <person name="Yoshitake Y."/>
            <person name="Yotsui I."/>
            <person name="Zachgo S."/>
            <person name="Schmutz J."/>
        </authorList>
    </citation>
    <scope>NUCLEOTIDE SEQUENCE [LARGE SCALE GENOMIC DNA]</scope>
    <source>
        <strain evidence="9">Tak-1</strain>
    </source>
</reference>
<dbReference type="AlphaFoldDB" id="A0A2R6X1T9"/>
<dbReference type="Gene3D" id="3.20.20.80">
    <property type="entry name" value="Glycosidases"/>
    <property type="match status" value="1"/>
</dbReference>
<feature type="domain" description="Bulb-type lectin" evidence="7">
    <location>
        <begin position="350"/>
        <end position="461"/>
    </location>
</feature>
<dbReference type="InterPro" id="IPR017853">
    <property type="entry name" value="GH"/>
</dbReference>
<evidence type="ECO:0000313" key="9">
    <source>
        <dbReference type="Proteomes" id="UP000244005"/>
    </source>
</evidence>
<evidence type="ECO:0000256" key="4">
    <source>
        <dbReference type="RuleBase" id="RU004335"/>
    </source>
</evidence>
<dbReference type="PANTHER" id="PTHR32227">
    <property type="entry name" value="GLUCAN ENDO-1,3-BETA-GLUCOSIDASE BG1-RELATED-RELATED"/>
    <property type="match status" value="1"/>
</dbReference>
<evidence type="ECO:0000256" key="6">
    <source>
        <dbReference type="SAM" id="SignalP"/>
    </source>
</evidence>
<dbReference type="InterPro" id="IPR036426">
    <property type="entry name" value="Bulb-type_lectin_dom_sf"/>
</dbReference>
<dbReference type="OMA" id="NPRDINI"/>
<sequence length="464" mass="50765">MAPRHGSSLPSKFLSLKFIVYFCALTLGFGSTDAWTGICFGEDAWNIPSRAEVVQKLRDLGINHVRLYHTYEATLMAFGDSGIQLTVGITNEDFVNVLSSVSSARTWIDTYSIGRGDIVAVTVGNEVFSSATDNVKNALLPSMKNLKEALNQAGYSGIKVTTAHAFDVVTNTFPPSSGQFADIGRMQPLVNWLASVGSDFICNIYPYFTYVNSNGQITLQYGRLESGSVTDSNNGKIYTNLLAQQLDAVYAALGRLGHGNMRVVVGEIGWPTSGGIATDTNNARIHNQNLVNLARGGTPLKPNWEIQAYIFAMFDENQKDAGLEQSWGLYNPTNFQAKYTINFGNSPTLSNRLTPGFRLTTGQIVFSKNKVYWLLMQSDCNLVLLHYPSEPLWESKTAGAALGCYMELQHDGNAVVYGGGVARWASGTWGRNDGAHRIDVQDDGNTVMYNAANKAIWHTNTRGK</sequence>
<dbReference type="GO" id="GO:0004553">
    <property type="term" value="F:hydrolase activity, hydrolyzing O-glycosyl compounds"/>
    <property type="evidence" value="ECO:0007669"/>
    <property type="project" value="InterPro"/>
</dbReference>
<dbReference type="Gene3D" id="2.90.10.10">
    <property type="entry name" value="Bulb-type lectin domain"/>
    <property type="match status" value="3"/>
</dbReference>
<organism evidence="8 9">
    <name type="scientific">Marchantia polymorpha</name>
    <name type="common">Common liverwort</name>
    <name type="synonym">Marchantia aquatica</name>
    <dbReference type="NCBI Taxonomy" id="3197"/>
    <lineage>
        <taxon>Eukaryota</taxon>
        <taxon>Viridiplantae</taxon>
        <taxon>Streptophyta</taxon>
        <taxon>Embryophyta</taxon>
        <taxon>Marchantiophyta</taxon>
        <taxon>Marchantiopsida</taxon>
        <taxon>Marchantiidae</taxon>
        <taxon>Marchantiales</taxon>
        <taxon>Marchantiaceae</taxon>
        <taxon>Marchantia</taxon>
    </lineage>
</organism>
<comment type="similarity">
    <text evidence="1 4">Belongs to the glycosyl hydrolase 17 family.</text>
</comment>
<keyword evidence="3 5" id="KW-0326">Glycosidase</keyword>
<evidence type="ECO:0000259" key="7">
    <source>
        <dbReference type="PROSITE" id="PS50927"/>
    </source>
</evidence>
<feature type="chain" id="PRO_5015341818" description="Bulb-type lectin domain-containing protein" evidence="6">
    <location>
        <begin position="35"/>
        <end position="464"/>
    </location>
</feature>
<dbReference type="SUPFAM" id="SSF51445">
    <property type="entry name" value="(Trans)glycosidases"/>
    <property type="match status" value="1"/>
</dbReference>
<dbReference type="EMBL" id="KZ772714">
    <property type="protein sequence ID" value="PTQ40041.1"/>
    <property type="molecule type" value="Genomic_DNA"/>
</dbReference>
<dbReference type="Pfam" id="PF00332">
    <property type="entry name" value="Glyco_hydro_17"/>
    <property type="match status" value="1"/>
</dbReference>
<dbReference type="InterPro" id="IPR001480">
    <property type="entry name" value="Bulb-type_lectin_dom"/>
</dbReference>
<proteinExistence type="inferred from homology"/>
<gene>
    <name evidence="8" type="ORF">MARPO_0042s0077</name>
</gene>